<name>A0A2U1ZUN5_9MICO</name>
<dbReference type="RefSeq" id="WP_109229041.1">
    <property type="nucleotide sequence ID" value="NZ_PYHR01000002.1"/>
</dbReference>
<feature type="transmembrane region" description="Helical" evidence="1">
    <location>
        <begin position="110"/>
        <end position="129"/>
    </location>
</feature>
<dbReference type="AlphaFoldDB" id="A0A2U1ZUN5"/>
<accession>A0A2U1ZUN5</accession>
<gene>
    <name evidence="2" type="ORF">C8046_08330</name>
</gene>
<feature type="transmembrane region" description="Helical" evidence="1">
    <location>
        <begin position="21"/>
        <end position="44"/>
    </location>
</feature>
<evidence type="ECO:0000256" key="1">
    <source>
        <dbReference type="SAM" id="Phobius"/>
    </source>
</evidence>
<sequence length="290" mass="31678">MSTIDPARVRRERSQARQGSFGAAIGVVLGNLLILAGGASAGWATAGDTFLGQFRDHALNHFFAESPTDLGPSGFDLVALPVGIVLPIIGMFVLTAAARAYTGQIMSFPLVGPLTVWLAGFAAGLTARIHEWPPPLTVGVRVDESFGEDEVWSSTDWAWYHADRWIPWVAVGVALLSLVTGVIARARRAGRRRELDRLVLKGQRTIGDVTEIPTLTEGSALLAPWTVHFVDRSLTDRWVTSSGKFPRDDLPRVGDRVTVLYDPAAPGDRRRIYLGGLEAHTAEDFLRWRM</sequence>
<evidence type="ECO:0008006" key="4">
    <source>
        <dbReference type="Google" id="ProtNLM"/>
    </source>
</evidence>
<protein>
    <recommendedName>
        <fullName evidence="4">DUF3592 domain-containing protein</fullName>
    </recommendedName>
</protein>
<dbReference type="OrthoDB" id="5197046at2"/>
<reference evidence="2 3" key="1">
    <citation type="submission" date="2018-03" db="EMBL/GenBank/DDBJ databases">
        <title>Genome assembly of novel Miniimonas species PCH200.</title>
        <authorList>
            <person name="Thakur V."/>
            <person name="Kumar V."/>
            <person name="Singh D."/>
        </authorList>
    </citation>
    <scope>NUCLEOTIDE SEQUENCE [LARGE SCALE GENOMIC DNA]</scope>
    <source>
        <strain evidence="2 3">PCH200</strain>
    </source>
</reference>
<evidence type="ECO:0000313" key="2">
    <source>
        <dbReference type="EMBL" id="PWD50660.1"/>
    </source>
</evidence>
<comment type="caution">
    <text evidence="2">The sequence shown here is derived from an EMBL/GenBank/DDBJ whole genome shotgun (WGS) entry which is preliminary data.</text>
</comment>
<evidence type="ECO:0000313" key="3">
    <source>
        <dbReference type="Proteomes" id="UP000245166"/>
    </source>
</evidence>
<keyword evidence="1" id="KW-0472">Membrane</keyword>
<dbReference type="EMBL" id="PYHR01000002">
    <property type="protein sequence ID" value="PWD50660.1"/>
    <property type="molecule type" value="Genomic_DNA"/>
</dbReference>
<keyword evidence="3" id="KW-1185">Reference proteome</keyword>
<feature type="transmembrane region" description="Helical" evidence="1">
    <location>
        <begin position="165"/>
        <end position="184"/>
    </location>
</feature>
<keyword evidence="1" id="KW-0812">Transmembrane</keyword>
<organism evidence="2 3">
    <name type="scientific">Serinibacter arcticus</name>
    <dbReference type="NCBI Taxonomy" id="1655435"/>
    <lineage>
        <taxon>Bacteria</taxon>
        <taxon>Bacillati</taxon>
        <taxon>Actinomycetota</taxon>
        <taxon>Actinomycetes</taxon>
        <taxon>Micrococcales</taxon>
        <taxon>Beutenbergiaceae</taxon>
        <taxon>Serinibacter</taxon>
    </lineage>
</organism>
<feature type="transmembrane region" description="Helical" evidence="1">
    <location>
        <begin position="77"/>
        <end position="98"/>
    </location>
</feature>
<keyword evidence="1" id="KW-1133">Transmembrane helix</keyword>
<dbReference type="Proteomes" id="UP000245166">
    <property type="component" value="Unassembled WGS sequence"/>
</dbReference>
<proteinExistence type="predicted"/>